<dbReference type="SUPFAM" id="SSF52058">
    <property type="entry name" value="L domain-like"/>
    <property type="match status" value="2"/>
</dbReference>
<dbReference type="SMART" id="SM00365">
    <property type="entry name" value="LRR_SD22"/>
    <property type="match status" value="6"/>
</dbReference>
<dbReference type="PROSITE" id="PS51450">
    <property type="entry name" value="LRR"/>
    <property type="match status" value="1"/>
</dbReference>
<gene>
    <name evidence="15" type="primary">LOC111310558</name>
</gene>
<dbReference type="InterPro" id="IPR013210">
    <property type="entry name" value="LRR_N_plant-typ"/>
</dbReference>
<evidence type="ECO:0000256" key="7">
    <source>
        <dbReference type="ARBA" id="ARBA00022737"/>
    </source>
</evidence>
<feature type="signal peptide" evidence="12">
    <location>
        <begin position="1"/>
        <end position="22"/>
    </location>
</feature>
<dbReference type="FunFam" id="3.80.10.10:FF:000213">
    <property type="entry name" value="Tyrosine-sulfated glycopeptide receptor 1"/>
    <property type="match status" value="1"/>
</dbReference>
<evidence type="ECO:0000256" key="4">
    <source>
        <dbReference type="ARBA" id="ARBA00022614"/>
    </source>
</evidence>
<evidence type="ECO:0000313" key="15">
    <source>
        <dbReference type="RefSeq" id="XP_022765778.1"/>
    </source>
</evidence>
<comment type="subcellular location">
    <subcellularLocation>
        <location evidence="1">Cell membrane</location>
        <topology evidence="1">Single-pass type I membrane protein</topology>
    </subcellularLocation>
</comment>
<name>A0A6P6ALS3_DURZI</name>
<evidence type="ECO:0000256" key="1">
    <source>
        <dbReference type="ARBA" id="ARBA00004251"/>
    </source>
</evidence>
<evidence type="ECO:0000313" key="14">
    <source>
        <dbReference type="Proteomes" id="UP000515121"/>
    </source>
</evidence>
<dbReference type="RefSeq" id="XP_022765778.1">
    <property type="nucleotide sequence ID" value="XM_022910043.1"/>
</dbReference>
<dbReference type="Pfam" id="PF00560">
    <property type="entry name" value="LRR_1"/>
    <property type="match status" value="9"/>
</dbReference>
<dbReference type="Proteomes" id="UP000515121">
    <property type="component" value="Unplaced"/>
</dbReference>
<dbReference type="Gene3D" id="3.80.10.10">
    <property type="entry name" value="Ribonuclease Inhibitor"/>
    <property type="match status" value="5"/>
</dbReference>
<evidence type="ECO:0000256" key="3">
    <source>
        <dbReference type="ARBA" id="ARBA00022475"/>
    </source>
</evidence>
<keyword evidence="7" id="KW-0677">Repeat</keyword>
<keyword evidence="3" id="KW-1003">Cell membrane</keyword>
<dbReference type="Pfam" id="PF13855">
    <property type="entry name" value="LRR_8"/>
    <property type="match status" value="2"/>
</dbReference>
<dbReference type="GeneID" id="111310558"/>
<sequence>MRSLPMLCQFVSVLLFLTTSFSLPSSATQLCSHNEAAALIQFKSSLAIDETRALGVCKYPKSVSWKEGTDCCSWDGITCDNKTGQVIGLDLSCGWLYGTILSNASLFHLPHLQKLNLADNDFNGSEISANFGRFESLVYLNLSNSFFSGRVPSQISNLSKLVSLDLSWNYFQIHDKHTLEGLVHNLPEVKELFLDLVNISFVNPNSFMNLSSSLMSLSLSYCDLRGKFPEKVFHLPNLKLLDLGMNINLTFYLSKTNWSSHLEVLNLRDMFLSQEFLDSMANLVSLKHLDLSGTSSSRGLPESIGNLVSLESLDIVWSSFSAGLPDSIGNLVSLKRLDLSLSSFSGGLPYSIGNLASLEYLDLSFSSLSGRLPNSIGNLVSMKYMDLRQCNFSGSIPRSLSNLTQLVNLFLSSNHFGGQIPSSITNLKQLKFLDMHYNQLEGKIPDKVTSFPNLVYLDLSDNFLNGTIPPWLYTLSSLEMLHLENNQFTGPIKEFQQKSLESISFGNNKLQGHIPFSIFQLVNLTYLDLSLNNFKYNLGFDMFLKLQNLMYLDLSYNSLSLMSNTGVEQTLSKLLELHMTSCNLTEFPQFLIGSKGLQVLDMSNNSFYGHVPKWMWNVGKDSLRYLNLSHNSLTELEQIPWKNIEMLDLSSNLIQGDLKIPPLSTRVFLISNNNLSGDISSLICNRTSLEILDLSHNNLSGTIPQCFGNLSRSLWMLNLRMNNVSGTVPSFSKECTFSNLNLNGNQLEGPLTQSIINCRSLEVLDLGNNKINETFPHWLGTLPHLQVLVLQSNLLHGHIHGTKRRHSFPKLRIFALANNNFTGPLPVRYIEDFKAMNLKEDKGAMPYLGVLDGGQFYSYSVRMVVKGLETEMIKIFAAFTIIDLSNNRFQGEIPKAIGNLSSLIGLNLSHNRLNGPIPSSFGNLINLEWLDLSWNELDGKIPEQLVDVTWLSVLNLSNNDFFGRIPRGNQFNTFENTSYEGNDRLCGFPLSRDCSNDTEAQHPPPSNLRDEDDSKSKITFGWRVVVVGYACGLISGLAKGFVVFQTGKPHWIVSLVEGKHHQWPKKSKKNARKLMVGRSARH</sequence>
<keyword evidence="6 12" id="KW-0732">Signal</keyword>
<accession>A0A6P6ALS3</accession>
<feature type="domain" description="Leucine-rich repeat-containing N-terminal plant-type" evidence="13">
    <location>
        <begin position="33"/>
        <end position="80"/>
    </location>
</feature>
<reference evidence="15" key="1">
    <citation type="submission" date="2025-08" db="UniProtKB">
        <authorList>
            <consortium name="RefSeq"/>
        </authorList>
    </citation>
    <scope>IDENTIFICATION</scope>
    <source>
        <tissue evidence="15">Fruit stalk</tissue>
    </source>
</reference>
<dbReference type="PANTHER" id="PTHR48063:SF35">
    <property type="entry name" value="RECEPTOR-LIKE PROTEIN 12"/>
    <property type="match status" value="1"/>
</dbReference>
<evidence type="ECO:0000256" key="2">
    <source>
        <dbReference type="ARBA" id="ARBA00009592"/>
    </source>
</evidence>
<evidence type="ECO:0000256" key="9">
    <source>
        <dbReference type="ARBA" id="ARBA00023136"/>
    </source>
</evidence>
<dbReference type="FunFam" id="3.80.10.10:FF:000095">
    <property type="entry name" value="LRR receptor-like serine/threonine-protein kinase GSO1"/>
    <property type="match status" value="1"/>
</dbReference>
<keyword evidence="4" id="KW-0433">Leucine-rich repeat</keyword>
<proteinExistence type="inferred from homology"/>
<dbReference type="InterPro" id="IPR032675">
    <property type="entry name" value="LRR_dom_sf"/>
</dbReference>
<keyword evidence="9" id="KW-0472">Membrane</keyword>
<evidence type="ECO:0000256" key="8">
    <source>
        <dbReference type="ARBA" id="ARBA00022989"/>
    </source>
</evidence>
<dbReference type="AlphaFoldDB" id="A0A6P6ALS3"/>
<protein>
    <submittedName>
        <fullName evidence="15">Receptor-like protein 12</fullName>
    </submittedName>
</protein>
<evidence type="ECO:0000256" key="12">
    <source>
        <dbReference type="SAM" id="SignalP"/>
    </source>
</evidence>
<feature type="chain" id="PRO_5027821167" evidence="12">
    <location>
        <begin position="23"/>
        <end position="1082"/>
    </location>
</feature>
<dbReference type="SUPFAM" id="SSF52047">
    <property type="entry name" value="RNI-like"/>
    <property type="match status" value="1"/>
</dbReference>
<evidence type="ECO:0000259" key="13">
    <source>
        <dbReference type="Pfam" id="PF08263"/>
    </source>
</evidence>
<dbReference type="InterPro" id="IPR001611">
    <property type="entry name" value="Leu-rich_rpt"/>
</dbReference>
<dbReference type="InterPro" id="IPR046956">
    <property type="entry name" value="RLP23-like"/>
</dbReference>
<keyword evidence="11" id="KW-0325">Glycoprotein</keyword>
<evidence type="ECO:0000256" key="11">
    <source>
        <dbReference type="ARBA" id="ARBA00023180"/>
    </source>
</evidence>
<evidence type="ECO:0000256" key="10">
    <source>
        <dbReference type="ARBA" id="ARBA00023170"/>
    </source>
</evidence>
<dbReference type="OrthoDB" id="442066at2759"/>
<dbReference type="Pfam" id="PF08263">
    <property type="entry name" value="LRRNT_2"/>
    <property type="match status" value="1"/>
</dbReference>
<evidence type="ECO:0000256" key="5">
    <source>
        <dbReference type="ARBA" id="ARBA00022692"/>
    </source>
</evidence>
<keyword evidence="14" id="KW-1185">Reference proteome</keyword>
<keyword evidence="5" id="KW-0812">Transmembrane</keyword>
<dbReference type="InterPro" id="IPR003591">
    <property type="entry name" value="Leu-rich_rpt_typical-subtyp"/>
</dbReference>
<dbReference type="KEGG" id="dzi:111310558"/>
<dbReference type="SMART" id="SM00369">
    <property type="entry name" value="LRR_TYP"/>
    <property type="match status" value="14"/>
</dbReference>
<keyword evidence="8" id="KW-1133">Transmembrane helix</keyword>
<evidence type="ECO:0000256" key="6">
    <source>
        <dbReference type="ARBA" id="ARBA00022729"/>
    </source>
</evidence>
<organism evidence="14 15">
    <name type="scientific">Durio zibethinus</name>
    <name type="common">Durian</name>
    <dbReference type="NCBI Taxonomy" id="66656"/>
    <lineage>
        <taxon>Eukaryota</taxon>
        <taxon>Viridiplantae</taxon>
        <taxon>Streptophyta</taxon>
        <taxon>Embryophyta</taxon>
        <taxon>Tracheophyta</taxon>
        <taxon>Spermatophyta</taxon>
        <taxon>Magnoliopsida</taxon>
        <taxon>eudicotyledons</taxon>
        <taxon>Gunneridae</taxon>
        <taxon>Pentapetalae</taxon>
        <taxon>rosids</taxon>
        <taxon>malvids</taxon>
        <taxon>Malvales</taxon>
        <taxon>Malvaceae</taxon>
        <taxon>Helicteroideae</taxon>
        <taxon>Durio</taxon>
    </lineage>
</organism>
<keyword evidence="10" id="KW-0675">Receptor</keyword>
<dbReference type="PRINTS" id="PR00019">
    <property type="entry name" value="LEURICHRPT"/>
</dbReference>
<comment type="similarity">
    <text evidence="2">Belongs to the RLP family.</text>
</comment>
<dbReference type="GO" id="GO:0005886">
    <property type="term" value="C:plasma membrane"/>
    <property type="evidence" value="ECO:0007669"/>
    <property type="project" value="UniProtKB-SubCell"/>
</dbReference>
<dbReference type="PANTHER" id="PTHR48063">
    <property type="entry name" value="LRR RECEPTOR-LIKE KINASE"/>
    <property type="match status" value="1"/>
</dbReference>